<evidence type="ECO:0000313" key="2">
    <source>
        <dbReference type="EMBL" id="KAF9970357.1"/>
    </source>
</evidence>
<comment type="caution">
    <text evidence="2">The sequence shown here is derived from an EMBL/GenBank/DDBJ whole genome shotgun (WGS) entry which is preliminary data.</text>
</comment>
<evidence type="ECO:0008006" key="4">
    <source>
        <dbReference type="Google" id="ProtNLM"/>
    </source>
</evidence>
<proteinExistence type="predicted"/>
<accession>A0A9P6M726</accession>
<dbReference type="AlphaFoldDB" id="A0A9P6M726"/>
<evidence type="ECO:0000256" key="1">
    <source>
        <dbReference type="SAM" id="SignalP"/>
    </source>
</evidence>
<keyword evidence="3" id="KW-1185">Reference proteome</keyword>
<feature type="chain" id="PRO_5040431167" description="Antifreeze protein" evidence="1">
    <location>
        <begin position="20"/>
        <end position="84"/>
    </location>
</feature>
<evidence type="ECO:0000313" key="3">
    <source>
        <dbReference type="Proteomes" id="UP000749646"/>
    </source>
</evidence>
<feature type="signal peptide" evidence="1">
    <location>
        <begin position="1"/>
        <end position="19"/>
    </location>
</feature>
<dbReference type="Proteomes" id="UP000749646">
    <property type="component" value="Unassembled WGS sequence"/>
</dbReference>
<name>A0A9P6M726_9FUNG</name>
<keyword evidence="1" id="KW-0732">Signal</keyword>
<sequence>MKISILFSIATVLVAIATAAPAEDKLKLLQATSTRLDSLSTPPNPANMNSLAQERQATALTAGAVPLVANAAPDTRVARVDITV</sequence>
<dbReference type="EMBL" id="JAAAHW010005000">
    <property type="protein sequence ID" value="KAF9970357.1"/>
    <property type="molecule type" value="Genomic_DNA"/>
</dbReference>
<reference evidence="2" key="1">
    <citation type="journal article" date="2020" name="Fungal Divers.">
        <title>Resolving the Mortierellaceae phylogeny through synthesis of multi-gene phylogenetics and phylogenomics.</title>
        <authorList>
            <person name="Vandepol N."/>
            <person name="Liber J."/>
            <person name="Desiro A."/>
            <person name="Na H."/>
            <person name="Kennedy M."/>
            <person name="Barry K."/>
            <person name="Grigoriev I.V."/>
            <person name="Miller A.N."/>
            <person name="O'Donnell K."/>
            <person name="Stajich J.E."/>
            <person name="Bonito G."/>
        </authorList>
    </citation>
    <scope>NUCLEOTIDE SEQUENCE</scope>
    <source>
        <strain evidence="2">MES-2147</strain>
    </source>
</reference>
<protein>
    <recommendedName>
        <fullName evidence="4">Antifreeze protein</fullName>
    </recommendedName>
</protein>
<feature type="non-terminal residue" evidence="2">
    <location>
        <position position="1"/>
    </location>
</feature>
<organism evidence="2 3">
    <name type="scientific">Modicella reniformis</name>
    <dbReference type="NCBI Taxonomy" id="1440133"/>
    <lineage>
        <taxon>Eukaryota</taxon>
        <taxon>Fungi</taxon>
        <taxon>Fungi incertae sedis</taxon>
        <taxon>Mucoromycota</taxon>
        <taxon>Mortierellomycotina</taxon>
        <taxon>Mortierellomycetes</taxon>
        <taxon>Mortierellales</taxon>
        <taxon>Mortierellaceae</taxon>
        <taxon>Modicella</taxon>
    </lineage>
</organism>
<gene>
    <name evidence="2" type="ORF">BGZ65_011195</name>
</gene>